<feature type="region of interest" description="Disordered" evidence="20">
    <location>
        <begin position="1"/>
        <end position="23"/>
    </location>
</feature>
<keyword evidence="12 19" id="KW-1133">Transmembrane helix</keyword>
<dbReference type="AlphaFoldDB" id="A0A933NXH2"/>
<evidence type="ECO:0000313" key="21">
    <source>
        <dbReference type="EMBL" id="MBI4921006.1"/>
    </source>
</evidence>
<accession>A0A933NXH2</accession>
<keyword evidence="8 19" id="KW-0169">Cobalamin biosynthesis</keyword>
<dbReference type="Proteomes" id="UP000782610">
    <property type="component" value="Unassembled WGS sequence"/>
</dbReference>
<dbReference type="HAMAP" id="MF_00719">
    <property type="entry name" value="CobS"/>
    <property type="match status" value="1"/>
</dbReference>
<keyword evidence="11 19" id="KW-0460">Magnesium</keyword>
<organism evidence="21 22">
    <name type="scientific">Devosia nanyangense</name>
    <dbReference type="NCBI Taxonomy" id="1228055"/>
    <lineage>
        <taxon>Bacteria</taxon>
        <taxon>Pseudomonadati</taxon>
        <taxon>Pseudomonadota</taxon>
        <taxon>Alphaproteobacteria</taxon>
        <taxon>Hyphomicrobiales</taxon>
        <taxon>Devosiaceae</taxon>
        <taxon>Devosia</taxon>
    </lineage>
</organism>
<evidence type="ECO:0000256" key="1">
    <source>
        <dbReference type="ARBA" id="ARBA00001946"/>
    </source>
</evidence>
<dbReference type="GO" id="GO:0005886">
    <property type="term" value="C:plasma membrane"/>
    <property type="evidence" value="ECO:0007669"/>
    <property type="project" value="UniProtKB-SubCell"/>
</dbReference>
<dbReference type="EMBL" id="JACRAF010000016">
    <property type="protein sequence ID" value="MBI4921006.1"/>
    <property type="molecule type" value="Genomic_DNA"/>
</dbReference>
<evidence type="ECO:0000256" key="11">
    <source>
        <dbReference type="ARBA" id="ARBA00022842"/>
    </source>
</evidence>
<keyword evidence="9 19" id="KW-0808">Transferase</keyword>
<evidence type="ECO:0000313" key="22">
    <source>
        <dbReference type="Proteomes" id="UP000782610"/>
    </source>
</evidence>
<evidence type="ECO:0000256" key="12">
    <source>
        <dbReference type="ARBA" id="ARBA00022989"/>
    </source>
</evidence>
<evidence type="ECO:0000256" key="3">
    <source>
        <dbReference type="ARBA" id="ARBA00004663"/>
    </source>
</evidence>
<evidence type="ECO:0000256" key="17">
    <source>
        <dbReference type="ARBA" id="ARBA00048623"/>
    </source>
</evidence>
<comment type="catalytic activity">
    <reaction evidence="18 19">
        <text>alpha-ribazole 5'-phosphate + adenosylcob(III)inamide-GDP = adenosylcob(III)alamin 5'-phosphate + GMP + H(+)</text>
        <dbReference type="Rhea" id="RHEA:23560"/>
        <dbReference type="ChEBI" id="CHEBI:15378"/>
        <dbReference type="ChEBI" id="CHEBI:57918"/>
        <dbReference type="ChEBI" id="CHEBI:58115"/>
        <dbReference type="ChEBI" id="CHEBI:60487"/>
        <dbReference type="ChEBI" id="CHEBI:60493"/>
        <dbReference type="EC" id="2.7.8.26"/>
    </reaction>
</comment>
<feature type="transmembrane region" description="Helical" evidence="19">
    <location>
        <begin position="255"/>
        <end position="274"/>
    </location>
</feature>
<feature type="transmembrane region" description="Helical" evidence="19">
    <location>
        <begin position="201"/>
        <end position="221"/>
    </location>
</feature>
<feature type="transmembrane region" description="Helical" evidence="19">
    <location>
        <begin position="55"/>
        <end position="77"/>
    </location>
</feature>
<evidence type="ECO:0000256" key="18">
    <source>
        <dbReference type="ARBA" id="ARBA00049504"/>
    </source>
</evidence>
<keyword evidence="13 19" id="KW-0472">Membrane</keyword>
<evidence type="ECO:0000256" key="14">
    <source>
        <dbReference type="ARBA" id="ARBA00025228"/>
    </source>
</evidence>
<feature type="transmembrane region" description="Helical" evidence="19">
    <location>
        <begin position="83"/>
        <end position="103"/>
    </location>
</feature>
<keyword evidence="7 19" id="KW-1003">Cell membrane</keyword>
<dbReference type="GO" id="GO:0008818">
    <property type="term" value="F:cobalamin 5'-phosphate synthase activity"/>
    <property type="evidence" value="ECO:0007669"/>
    <property type="project" value="UniProtKB-UniRule"/>
</dbReference>
<comment type="function">
    <text evidence="14 19">Joins adenosylcobinamide-GDP and alpha-ribazole to generate adenosylcobalamin (Ado-cobalamin). Also synthesizes adenosylcobalamin 5'-phosphate from adenosylcobinamide-GDP and alpha-ribazole 5'-phosphate.</text>
</comment>
<dbReference type="EC" id="2.7.8.26" evidence="5 19"/>
<comment type="subcellular location">
    <subcellularLocation>
        <location evidence="2 19">Cell membrane</location>
        <topology evidence="2 19">Multi-pass membrane protein</topology>
    </subcellularLocation>
</comment>
<reference evidence="21" key="1">
    <citation type="submission" date="2020-07" db="EMBL/GenBank/DDBJ databases">
        <title>Huge and variable diversity of episymbiotic CPR bacteria and DPANN archaea in groundwater ecosystems.</title>
        <authorList>
            <person name="He C.Y."/>
            <person name="Keren R."/>
            <person name="Whittaker M."/>
            <person name="Farag I.F."/>
            <person name="Doudna J."/>
            <person name="Cate J.H.D."/>
            <person name="Banfield J.F."/>
        </authorList>
    </citation>
    <scope>NUCLEOTIDE SEQUENCE</scope>
    <source>
        <strain evidence="21">NC_groundwater_1586_Pr3_B-0.1um_66_15</strain>
    </source>
</reference>
<evidence type="ECO:0000256" key="4">
    <source>
        <dbReference type="ARBA" id="ARBA00010561"/>
    </source>
</evidence>
<evidence type="ECO:0000256" key="13">
    <source>
        <dbReference type="ARBA" id="ARBA00023136"/>
    </source>
</evidence>
<evidence type="ECO:0000256" key="19">
    <source>
        <dbReference type="HAMAP-Rule" id="MF_00719"/>
    </source>
</evidence>
<evidence type="ECO:0000256" key="2">
    <source>
        <dbReference type="ARBA" id="ARBA00004651"/>
    </source>
</evidence>
<comment type="similarity">
    <text evidence="4 19">Belongs to the CobS family.</text>
</comment>
<comment type="caution">
    <text evidence="21">The sequence shown here is derived from an EMBL/GenBank/DDBJ whole genome shotgun (WGS) entry which is preliminary data.</text>
</comment>
<keyword evidence="10 19" id="KW-0812">Transmembrane</keyword>
<protein>
    <recommendedName>
        <fullName evidence="6 19">Adenosylcobinamide-GDP ribazoletransferase</fullName>
        <ecNumber evidence="5 19">2.7.8.26</ecNumber>
    </recommendedName>
    <alternativeName>
        <fullName evidence="16 19">Cobalamin synthase</fullName>
    </alternativeName>
    <alternativeName>
        <fullName evidence="15 19">Cobalamin-5'-phosphate synthase</fullName>
    </alternativeName>
</protein>
<comment type="pathway">
    <text evidence="3 19">Cofactor biosynthesis; adenosylcobalamin biosynthesis; adenosylcobalamin from cob(II)yrinate a,c-diamide: step 7/7.</text>
</comment>
<feature type="transmembrane region" description="Helical" evidence="19">
    <location>
        <begin position="227"/>
        <end position="243"/>
    </location>
</feature>
<dbReference type="Pfam" id="PF02654">
    <property type="entry name" value="CobS"/>
    <property type="match status" value="1"/>
</dbReference>
<gene>
    <name evidence="19" type="primary">cobS</name>
    <name evidence="21" type="ORF">HY834_04605</name>
</gene>
<dbReference type="PANTHER" id="PTHR34148">
    <property type="entry name" value="ADENOSYLCOBINAMIDE-GDP RIBAZOLETRANSFERASE"/>
    <property type="match status" value="1"/>
</dbReference>
<feature type="transmembrane region" description="Helical" evidence="19">
    <location>
        <begin position="133"/>
        <end position="155"/>
    </location>
</feature>
<dbReference type="GO" id="GO:0009236">
    <property type="term" value="P:cobalamin biosynthetic process"/>
    <property type="evidence" value="ECO:0007669"/>
    <property type="project" value="UniProtKB-UniRule"/>
</dbReference>
<evidence type="ECO:0000256" key="20">
    <source>
        <dbReference type="SAM" id="MobiDB-lite"/>
    </source>
</evidence>
<name>A0A933NXH2_9HYPH</name>
<dbReference type="InterPro" id="IPR003805">
    <property type="entry name" value="CobS"/>
</dbReference>
<comment type="catalytic activity">
    <reaction evidence="17 19">
        <text>alpha-ribazole + adenosylcob(III)inamide-GDP = adenosylcob(III)alamin + GMP + H(+)</text>
        <dbReference type="Rhea" id="RHEA:16049"/>
        <dbReference type="ChEBI" id="CHEBI:10329"/>
        <dbReference type="ChEBI" id="CHEBI:15378"/>
        <dbReference type="ChEBI" id="CHEBI:18408"/>
        <dbReference type="ChEBI" id="CHEBI:58115"/>
        <dbReference type="ChEBI" id="CHEBI:60487"/>
        <dbReference type="EC" id="2.7.8.26"/>
    </reaction>
</comment>
<feature type="transmembrane region" description="Helical" evidence="19">
    <location>
        <begin position="161"/>
        <end position="180"/>
    </location>
</feature>
<evidence type="ECO:0000256" key="10">
    <source>
        <dbReference type="ARBA" id="ARBA00022692"/>
    </source>
</evidence>
<evidence type="ECO:0000256" key="16">
    <source>
        <dbReference type="ARBA" id="ARBA00032853"/>
    </source>
</evidence>
<feature type="compositionally biased region" description="Basic and acidic residues" evidence="20">
    <location>
        <begin position="1"/>
        <end position="15"/>
    </location>
</feature>
<sequence length="275" mass="28308">MNDRPQRGPEPRPANENRPVPAETRLGDDLVMGLRFYSRLPTGPRQHVRPNLSRMALALPFTSLVIGAGPVAVLLALEWLGTPHLFSAALAVAVMVIVSGAMAEDAIADAADGLFGGATIEDRLAIMKDSRHGTYGVSAIVLLLGLRIAAVGSVANPLEAAGIWLAAGVMARSGALWLTLALPPARSGGAAASAGAVTRQAFGVGAVFAVVLSFVLAGFAVGVLGLIAAYGLCVLVVWGWVTLCRRLIGGQTGDLIGALQALLEIAALTAFMIFV</sequence>
<comment type="cofactor">
    <cofactor evidence="1 19">
        <name>Mg(2+)</name>
        <dbReference type="ChEBI" id="CHEBI:18420"/>
    </cofactor>
</comment>
<evidence type="ECO:0000256" key="7">
    <source>
        <dbReference type="ARBA" id="ARBA00022475"/>
    </source>
</evidence>
<dbReference type="GO" id="GO:0051073">
    <property type="term" value="F:adenosylcobinamide-GDP ribazoletransferase activity"/>
    <property type="evidence" value="ECO:0007669"/>
    <property type="project" value="UniProtKB-UniRule"/>
</dbReference>
<evidence type="ECO:0000256" key="15">
    <source>
        <dbReference type="ARBA" id="ARBA00032605"/>
    </source>
</evidence>
<evidence type="ECO:0000256" key="6">
    <source>
        <dbReference type="ARBA" id="ARBA00015850"/>
    </source>
</evidence>
<evidence type="ECO:0000256" key="9">
    <source>
        <dbReference type="ARBA" id="ARBA00022679"/>
    </source>
</evidence>
<dbReference type="PANTHER" id="PTHR34148:SF1">
    <property type="entry name" value="ADENOSYLCOBINAMIDE-GDP RIBAZOLETRANSFERASE"/>
    <property type="match status" value="1"/>
</dbReference>
<evidence type="ECO:0000256" key="5">
    <source>
        <dbReference type="ARBA" id="ARBA00013200"/>
    </source>
</evidence>
<evidence type="ECO:0000256" key="8">
    <source>
        <dbReference type="ARBA" id="ARBA00022573"/>
    </source>
</evidence>
<proteinExistence type="inferred from homology"/>